<feature type="active site" description="Proton donor/acceptor" evidence="10">
    <location>
        <position position="272"/>
    </location>
</feature>
<feature type="binding site" evidence="12">
    <location>
        <position position="214"/>
    </location>
    <ligand>
        <name>Zn(2+)</name>
        <dbReference type="ChEBI" id="CHEBI:29105"/>
    </ligand>
</feature>
<dbReference type="PANTHER" id="PTHR11113:SF14">
    <property type="entry name" value="N-ACETYLGLUCOSAMINE-6-PHOSPHATE DEACETYLASE"/>
    <property type="match status" value="1"/>
</dbReference>
<feature type="binding site" evidence="12">
    <location>
        <position position="127"/>
    </location>
    <ligand>
        <name>Zn(2+)</name>
        <dbReference type="ChEBI" id="CHEBI:29105"/>
    </ligand>
</feature>
<comment type="pathway">
    <text evidence="8">Amino-sugar metabolism; N-acetylneuraminate degradation; D-fructose 6-phosphate from N-acetylneuraminate: step 4/5.</text>
</comment>
<dbReference type="CDD" id="cd00854">
    <property type="entry name" value="NagA"/>
    <property type="match status" value="1"/>
</dbReference>
<dbReference type="Gene3D" id="3.20.20.140">
    <property type="entry name" value="Metal-dependent hydrolases"/>
    <property type="match status" value="1"/>
</dbReference>
<evidence type="ECO:0000256" key="1">
    <source>
        <dbReference type="ARBA" id="ARBA00010716"/>
    </source>
</evidence>
<feature type="domain" description="Amidohydrolase-related" evidence="13">
    <location>
        <begin position="47"/>
        <end position="378"/>
    </location>
</feature>
<protein>
    <recommendedName>
        <fullName evidence="3">N-acetylglucosamine-6-phosphate deacetylase</fullName>
        <ecNumber evidence="2">3.5.1.25</ecNumber>
    </recommendedName>
</protein>
<reference evidence="14" key="1">
    <citation type="submission" date="2020-10" db="EMBL/GenBank/DDBJ databases">
        <authorList>
            <person name="Gilroy R."/>
        </authorList>
    </citation>
    <scope>NUCLEOTIDE SEQUENCE</scope>
    <source>
        <strain evidence="14">11687</strain>
    </source>
</reference>
<feature type="binding site" evidence="11">
    <location>
        <position position="138"/>
    </location>
    <ligand>
        <name>substrate</name>
    </ligand>
</feature>
<dbReference type="Pfam" id="PF01979">
    <property type="entry name" value="Amidohydro_1"/>
    <property type="match status" value="1"/>
</dbReference>
<evidence type="ECO:0000256" key="5">
    <source>
        <dbReference type="ARBA" id="ARBA00022801"/>
    </source>
</evidence>
<dbReference type="AlphaFoldDB" id="A0A9D1MFE7"/>
<sequence length="381" mass="40093">MKAFVNALVYVEGEGLKKTTVAFGERITEIGSNVGKAEEIALPENAIVLPGFIDEHIHGAGGSDAMDGTQAALKTIAETVAAEGTTTFLATTMTQSKENITRAMTAVKEYRAAAHEEGARLGGVHLEGPFIAAAHKGAQPLEYVAKPSVSVFDEYNEASGRAIRIVTLAPEEEGAEQLIAHLAASNIVPSIGHTGAKCADILRAMAAGAKNITHTYNAQSPLHHREIGTVGSALLYDGLNAELIADTIHVSVPAIQLLVKCKPNDKLTLITDAMRAKGLQDGVSELGGQTVIVKNGEARLEDGTLAGSVLRMNRAVGNLVEKAGVPLLQAVDYATINPARTLGIDGETGGIRVGKLADFAVLDDKFNVLYTIRDGRIVYRA</sequence>
<evidence type="ECO:0000259" key="13">
    <source>
        <dbReference type="Pfam" id="PF01979"/>
    </source>
</evidence>
<feature type="binding site" evidence="12">
    <location>
        <position position="193"/>
    </location>
    <ligand>
        <name>Zn(2+)</name>
        <dbReference type="ChEBI" id="CHEBI:29105"/>
    </ligand>
</feature>
<accession>A0A9D1MFE7</accession>
<dbReference type="Gene3D" id="2.30.40.10">
    <property type="entry name" value="Urease, subunit C, domain 1"/>
    <property type="match status" value="1"/>
</dbReference>
<dbReference type="NCBIfam" id="TIGR00221">
    <property type="entry name" value="nagA"/>
    <property type="match status" value="1"/>
</dbReference>
<dbReference type="GO" id="GO:0008448">
    <property type="term" value="F:N-acetylglucosamine-6-phosphate deacetylase activity"/>
    <property type="evidence" value="ECO:0007669"/>
    <property type="project" value="UniProtKB-EC"/>
</dbReference>
<dbReference type="EC" id="3.5.1.25" evidence="2"/>
<dbReference type="GO" id="GO:0006046">
    <property type="term" value="P:N-acetylglucosamine catabolic process"/>
    <property type="evidence" value="ECO:0007669"/>
    <property type="project" value="TreeGrafter"/>
</dbReference>
<dbReference type="GO" id="GO:0046872">
    <property type="term" value="F:metal ion binding"/>
    <property type="evidence" value="ECO:0007669"/>
    <property type="project" value="UniProtKB-KW"/>
</dbReference>
<keyword evidence="5 9" id="KW-0378">Hydrolase</keyword>
<evidence type="ECO:0000256" key="4">
    <source>
        <dbReference type="ARBA" id="ARBA00022723"/>
    </source>
</evidence>
<evidence type="ECO:0000256" key="2">
    <source>
        <dbReference type="ARBA" id="ARBA00011899"/>
    </source>
</evidence>
<feature type="binding site" evidence="11">
    <location>
        <position position="225"/>
    </location>
    <ligand>
        <name>substrate</name>
    </ligand>
</feature>
<feature type="binding site" evidence="11">
    <location>
        <begin position="305"/>
        <end position="307"/>
    </location>
    <ligand>
        <name>substrate</name>
    </ligand>
</feature>
<reference evidence="14" key="2">
    <citation type="journal article" date="2021" name="PeerJ">
        <title>Extensive microbial diversity within the chicken gut microbiome revealed by metagenomics and culture.</title>
        <authorList>
            <person name="Gilroy R."/>
            <person name="Ravi A."/>
            <person name="Getino M."/>
            <person name="Pursley I."/>
            <person name="Horton D.L."/>
            <person name="Alikhan N.F."/>
            <person name="Baker D."/>
            <person name="Gharbi K."/>
            <person name="Hall N."/>
            <person name="Watson M."/>
            <person name="Adriaenssens E.M."/>
            <person name="Foster-Nyarko E."/>
            <person name="Jarju S."/>
            <person name="Secka A."/>
            <person name="Antonio M."/>
            <person name="Oren A."/>
            <person name="Chaudhuri R.R."/>
            <person name="La Ragione R."/>
            <person name="Hildebrand F."/>
            <person name="Pallen M.J."/>
        </authorList>
    </citation>
    <scope>NUCLEOTIDE SEQUENCE</scope>
    <source>
        <strain evidence="14">11687</strain>
    </source>
</reference>
<comment type="catalytic activity">
    <reaction evidence="7">
        <text>N-acetyl-D-glucosamine 6-phosphate + H2O = D-glucosamine 6-phosphate + acetate</text>
        <dbReference type="Rhea" id="RHEA:22936"/>
        <dbReference type="ChEBI" id="CHEBI:15377"/>
        <dbReference type="ChEBI" id="CHEBI:30089"/>
        <dbReference type="ChEBI" id="CHEBI:57513"/>
        <dbReference type="ChEBI" id="CHEBI:58725"/>
        <dbReference type="EC" id="3.5.1.25"/>
    </reaction>
</comment>
<evidence type="ECO:0000313" key="14">
    <source>
        <dbReference type="EMBL" id="HIU59013.1"/>
    </source>
</evidence>
<keyword evidence="6 9" id="KW-0119">Carbohydrate metabolism</keyword>
<comment type="similarity">
    <text evidence="1 9">Belongs to the metallo-dependent hydrolases superfamily. NagA family.</text>
</comment>
<name>A0A9D1MFE7_9FIRM</name>
<dbReference type="InterPro" id="IPR032466">
    <property type="entry name" value="Metal_Hydrolase"/>
</dbReference>
<evidence type="ECO:0000256" key="11">
    <source>
        <dbReference type="PIRSR" id="PIRSR038994-2"/>
    </source>
</evidence>
<evidence type="ECO:0000256" key="9">
    <source>
        <dbReference type="PIRNR" id="PIRNR038994"/>
    </source>
</evidence>
<dbReference type="SUPFAM" id="SSF51556">
    <property type="entry name" value="Metallo-dependent hydrolases"/>
    <property type="match status" value="1"/>
</dbReference>
<evidence type="ECO:0000256" key="12">
    <source>
        <dbReference type="PIRSR" id="PIRSR038994-3"/>
    </source>
</evidence>
<evidence type="ECO:0000256" key="3">
    <source>
        <dbReference type="ARBA" id="ARBA00018029"/>
    </source>
</evidence>
<evidence type="ECO:0000256" key="8">
    <source>
        <dbReference type="ARBA" id="ARBA00060590"/>
    </source>
</evidence>
<dbReference type="Proteomes" id="UP000824081">
    <property type="component" value="Unassembled WGS sequence"/>
</dbReference>
<organism evidence="14 15">
    <name type="scientific">Candidatus Scatosoma pullistercoris</name>
    <dbReference type="NCBI Taxonomy" id="2840934"/>
    <lineage>
        <taxon>Bacteria</taxon>
        <taxon>Bacillati</taxon>
        <taxon>Bacillota</taxon>
        <taxon>Clostridia</taxon>
        <taxon>Candidatus Scatosoma</taxon>
    </lineage>
</organism>
<dbReference type="InterPro" id="IPR003764">
    <property type="entry name" value="GlcNAc_6-P_deAcase"/>
</dbReference>
<dbReference type="InterPro" id="IPR006680">
    <property type="entry name" value="Amidohydro-rel"/>
</dbReference>
<evidence type="ECO:0000256" key="10">
    <source>
        <dbReference type="PIRSR" id="PIRSR038994-1"/>
    </source>
</evidence>
<evidence type="ECO:0000313" key="15">
    <source>
        <dbReference type="Proteomes" id="UP000824081"/>
    </source>
</evidence>
<evidence type="ECO:0000256" key="6">
    <source>
        <dbReference type="ARBA" id="ARBA00023277"/>
    </source>
</evidence>
<comment type="cofactor">
    <cofactor evidence="12">
        <name>a divalent metal cation</name>
        <dbReference type="ChEBI" id="CHEBI:60240"/>
    </cofactor>
    <text evidence="12">Binds 1 divalent metal cation per subunit.</text>
</comment>
<feature type="binding site" evidence="11">
    <location>
        <begin position="217"/>
        <end position="218"/>
    </location>
    <ligand>
        <name>substrate</name>
    </ligand>
</feature>
<dbReference type="PANTHER" id="PTHR11113">
    <property type="entry name" value="N-ACETYLGLUCOSAMINE-6-PHOSPHATE DEACETYLASE"/>
    <property type="match status" value="1"/>
</dbReference>
<dbReference type="InterPro" id="IPR011059">
    <property type="entry name" value="Metal-dep_hydrolase_composite"/>
</dbReference>
<dbReference type="SUPFAM" id="SSF51338">
    <property type="entry name" value="Composite domain of metallo-dependent hydrolases"/>
    <property type="match status" value="1"/>
</dbReference>
<feature type="binding site" evidence="11">
    <location>
        <position position="249"/>
    </location>
    <ligand>
        <name>substrate</name>
    </ligand>
</feature>
<comment type="caution">
    <text evidence="14">The sequence shown here is derived from an EMBL/GenBank/DDBJ whole genome shotgun (WGS) entry which is preliminary data.</text>
</comment>
<proteinExistence type="inferred from homology"/>
<gene>
    <name evidence="14" type="primary">nagA</name>
    <name evidence="14" type="ORF">IAC57_02815</name>
</gene>
<dbReference type="EMBL" id="DVMZ01000074">
    <property type="protein sequence ID" value="HIU59013.1"/>
    <property type="molecule type" value="Genomic_DNA"/>
</dbReference>
<dbReference type="FunFam" id="3.20.20.140:FF:000004">
    <property type="entry name" value="N-acetylglucosamine-6-phosphate deacetylase"/>
    <property type="match status" value="1"/>
</dbReference>
<evidence type="ECO:0000256" key="7">
    <source>
        <dbReference type="ARBA" id="ARBA00047647"/>
    </source>
</evidence>
<keyword evidence="4 12" id="KW-0479">Metal-binding</keyword>
<dbReference type="PIRSF" id="PIRSF038994">
    <property type="entry name" value="NagA"/>
    <property type="match status" value="1"/>
</dbReference>